<proteinExistence type="predicted"/>
<dbReference type="Pfam" id="PF00072">
    <property type="entry name" value="Response_reg"/>
    <property type="match status" value="1"/>
</dbReference>
<dbReference type="SMART" id="SM00448">
    <property type="entry name" value="REC"/>
    <property type="match status" value="1"/>
</dbReference>
<dbReference type="Gene3D" id="3.40.50.2300">
    <property type="match status" value="1"/>
</dbReference>
<evidence type="ECO:0000313" key="4">
    <source>
        <dbReference type="Proteomes" id="UP000068382"/>
    </source>
</evidence>
<evidence type="ECO:0000256" key="1">
    <source>
        <dbReference type="PROSITE-ProRule" id="PRU00169"/>
    </source>
</evidence>
<dbReference type="RefSeq" id="WP_068246426.1">
    <property type="nucleotide sequence ID" value="NZ_LPUY01000088.1"/>
</dbReference>
<dbReference type="GO" id="GO:0000160">
    <property type="term" value="P:phosphorelay signal transduction system"/>
    <property type="evidence" value="ECO:0007669"/>
    <property type="project" value="InterPro"/>
</dbReference>
<feature type="domain" description="Response regulatory" evidence="2">
    <location>
        <begin position="6"/>
        <end position="126"/>
    </location>
</feature>
<dbReference type="PANTHER" id="PTHR44520:SF2">
    <property type="entry name" value="RESPONSE REGULATOR RCP1"/>
    <property type="match status" value="1"/>
</dbReference>
<dbReference type="EMBL" id="LPUY01000088">
    <property type="protein sequence ID" value="KUP91746.1"/>
    <property type="molecule type" value="Genomic_DNA"/>
</dbReference>
<dbReference type="PANTHER" id="PTHR44520">
    <property type="entry name" value="RESPONSE REGULATOR RCP1-RELATED"/>
    <property type="match status" value="1"/>
</dbReference>
<sequence length="126" mass="14485">MTKPFKILLVDDCDADRYFFKRSLRKVDAGAELVEFCYAEDALGYLTQQGRSQLDCVFVDINMPRLSGFEFADAYQKLYPDLSNPTRLFICSSSMAQVDAERAYRHPVVTDFCEKPVPSEFLRSLM</sequence>
<comment type="caution">
    <text evidence="3">The sequence shown here is derived from an EMBL/GenBank/DDBJ whole genome shotgun (WGS) entry which is preliminary data.</text>
</comment>
<keyword evidence="1" id="KW-0597">Phosphoprotein</keyword>
<name>A0A132BU67_9RHOB</name>
<evidence type="ECO:0000259" key="2">
    <source>
        <dbReference type="PROSITE" id="PS50110"/>
    </source>
</evidence>
<dbReference type="AlphaFoldDB" id="A0A132BU67"/>
<feature type="modified residue" description="4-aspartylphosphate" evidence="1">
    <location>
        <position position="60"/>
    </location>
</feature>
<protein>
    <submittedName>
        <fullName evidence="3">Response regulator receiver domain protein</fullName>
    </submittedName>
</protein>
<keyword evidence="4" id="KW-1185">Reference proteome</keyword>
<dbReference type="PROSITE" id="PS50110">
    <property type="entry name" value="RESPONSE_REGULATORY"/>
    <property type="match status" value="1"/>
</dbReference>
<dbReference type="OrthoDB" id="9793549at2"/>
<gene>
    <name evidence="3" type="ORF">TRIHO_34070</name>
</gene>
<accession>A0A132BU67</accession>
<reference evidence="3 4" key="1">
    <citation type="submission" date="2015-12" db="EMBL/GenBank/DDBJ databases">
        <title>Genome sequence of the marine Rhodobacteraceae strain O3.65, Candidatus Tritonibacter horizontis.</title>
        <authorList>
            <person name="Poehlein A."/>
            <person name="Giebel H.A."/>
            <person name="Voget S."/>
            <person name="Brinkhoff T."/>
        </authorList>
    </citation>
    <scope>NUCLEOTIDE SEQUENCE [LARGE SCALE GENOMIC DNA]</scope>
    <source>
        <strain evidence="3 4">O3.65</strain>
    </source>
</reference>
<dbReference type="Proteomes" id="UP000068382">
    <property type="component" value="Unassembled WGS sequence"/>
</dbReference>
<dbReference type="SUPFAM" id="SSF52172">
    <property type="entry name" value="CheY-like"/>
    <property type="match status" value="1"/>
</dbReference>
<dbReference type="InterPro" id="IPR011006">
    <property type="entry name" value="CheY-like_superfamily"/>
</dbReference>
<organism evidence="3 4">
    <name type="scientific">Tritonibacter horizontis</name>
    <dbReference type="NCBI Taxonomy" id="1768241"/>
    <lineage>
        <taxon>Bacteria</taxon>
        <taxon>Pseudomonadati</taxon>
        <taxon>Pseudomonadota</taxon>
        <taxon>Alphaproteobacteria</taxon>
        <taxon>Rhodobacterales</taxon>
        <taxon>Paracoccaceae</taxon>
        <taxon>Tritonibacter</taxon>
    </lineage>
</organism>
<dbReference type="InterPro" id="IPR001789">
    <property type="entry name" value="Sig_transdc_resp-reg_receiver"/>
</dbReference>
<dbReference type="InterPro" id="IPR052893">
    <property type="entry name" value="TCS_response_regulator"/>
</dbReference>
<evidence type="ECO:0000313" key="3">
    <source>
        <dbReference type="EMBL" id="KUP91746.1"/>
    </source>
</evidence>